<keyword evidence="2" id="KW-1185">Reference proteome</keyword>
<sequence length="40" mass="4692">MYRFGIENNLGVESSRQFVQAEVLTCRASLYINWQSCLHQ</sequence>
<name>A0AAE8C3B2_9CAUD</name>
<dbReference type="EMBL" id="MZ234017">
    <property type="protein sequence ID" value="QZI79248.1"/>
    <property type="molecule type" value="Genomic_DNA"/>
</dbReference>
<protein>
    <submittedName>
        <fullName evidence="1">Uncharacterized protein</fullName>
    </submittedName>
</protein>
<evidence type="ECO:0000313" key="1">
    <source>
        <dbReference type="EMBL" id="QZI79248.1"/>
    </source>
</evidence>
<reference evidence="1 2" key="1">
    <citation type="submission" date="2021-05" db="EMBL/GenBank/DDBJ databases">
        <title>Naturally bred epsilon2 phages have an improved host range and effectivity in uropathogenic E. coli over their ancestor phages.</title>
        <authorList>
            <person name="Saez D."/>
            <person name="Loose M."/>
            <person name="Mutti M."/>
            <person name="Visram Z."/>
            <person name="Hitzenhammer E."/>
            <person name="Dippel D."/>
            <person name="Tisakova L."/>
            <person name="Schertler S."/>
            <person name="Wittmann J."/>
            <person name="Corsini L."/>
            <person name="Wagenlehner F."/>
        </authorList>
    </citation>
    <scope>NUCLEOTIDE SEQUENCE [LARGE SCALE GENOMIC DNA]</scope>
</reference>
<organism evidence="1 2">
    <name type="scientific">Escherichia phage vB_EcoP-101114UKE3</name>
    <dbReference type="NCBI Taxonomy" id="2865794"/>
    <lineage>
        <taxon>Viruses</taxon>
        <taxon>Duplodnaviria</taxon>
        <taxon>Heunggongvirae</taxon>
        <taxon>Uroviricota</taxon>
        <taxon>Caudoviricetes</taxon>
        <taxon>Mktvariviridae</taxon>
        <taxon>Gordonclarkvirinae</taxon>
        <taxon>Suseptimavirus</taxon>
        <taxon>Suseptimavirus 101114UKE3</taxon>
    </lineage>
</organism>
<evidence type="ECO:0000313" key="2">
    <source>
        <dbReference type="Proteomes" id="UP000827177"/>
    </source>
</evidence>
<dbReference type="Proteomes" id="UP000827177">
    <property type="component" value="Segment"/>
</dbReference>
<proteinExistence type="predicted"/>
<gene>
    <name evidence="1" type="ORF">101114UKE3_117</name>
</gene>
<accession>A0AAE8C3B2</accession>